<protein>
    <submittedName>
        <fullName evidence="1">Uncharacterized protein</fullName>
    </submittedName>
</protein>
<name>A0A382T6A4_9ZZZZ</name>
<dbReference type="EMBL" id="UINC01134011">
    <property type="protein sequence ID" value="SVD17285.1"/>
    <property type="molecule type" value="Genomic_DNA"/>
</dbReference>
<accession>A0A382T6A4</accession>
<evidence type="ECO:0000313" key="1">
    <source>
        <dbReference type="EMBL" id="SVD17285.1"/>
    </source>
</evidence>
<organism evidence="1">
    <name type="scientific">marine metagenome</name>
    <dbReference type="NCBI Taxonomy" id="408172"/>
    <lineage>
        <taxon>unclassified sequences</taxon>
        <taxon>metagenomes</taxon>
        <taxon>ecological metagenomes</taxon>
    </lineage>
</organism>
<proteinExistence type="predicted"/>
<dbReference type="AlphaFoldDB" id="A0A382T6A4"/>
<reference evidence="1" key="1">
    <citation type="submission" date="2018-05" db="EMBL/GenBank/DDBJ databases">
        <authorList>
            <person name="Lanie J.A."/>
            <person name="Ng W.-L."/>
            <person name="Kazmierczak K.M."/>
            <person name="Andrzejewski T.M."/>
            <person name="Davidsen T.M."/>
            <person name="Wayne K.J."/>
            <person name="Tettelin H."/>
            <person name="Glass J.I."/>
            <person name="Rusch D."/>
            <person name="Podicherti R."/>
            <person name="Tsui H.-C.T."/>
            <person name="Winkler M.E."/>
        </authorList>
    </citation>
    <scope>NUCLEOTIDE SEQUENCE</scope>
</reference>
<sequence length="22" mass="2598">MLGIDYYNQLVVIISQITTNWL</sequence>
<gene>
    <name evidence="1" type="ORF">METZ01_LOCUS370139</name>
</gene>